<dbReference type="SUPFAM" id="SSF52833">
    <property type="entry name" value="Thioredoxin-like"/>
    <property type="match status" value="1"/>
</dbReference>
<keyword evidence="1" id="KW-0812">Transmembrane</keyword>
<evidence type="ECO:0000259" key="2">
    <source>
        <dbReference type="Pfam" id="PF20029"/>
    </source>
</evidence>
<protein>
    <recommendedName>
        <fullName evidence="2">DUF6436 domain-containing protein</fullName>
    </recommendedName>
</protein>
<reference evidence="3" key="1">
    <citation type="journal article" date="2012" name="J. Bacteriol.">
        <title>Genome sequences of type strains of seven species of the marine bacterium Pseudoalteromonas.</title>
        <authorList>
            <person name="Xie B.B."/>
            <person name="Shu Y.L."/>
            <person name="Qin Q.L."/>
            <person name="Rong J.C."/>
            <person name="Zhang X.Y."/>
            <person name="Chen X.L."/>
            <person name="Shi M."/>
            <person name="He H.L."/>
            <person name="Zhou B.C."/>
            <person name="Zhang Y.Z."/>
        </authorList>
    </citation>
    <scope>NUCLEOTIDE SEQUENCE [LARGE SCALE GENOMIC DNA]</scope>
    <source>
        <strain evidence="3">NCIMB 2128</strain>
    </source>
</reference>
<keyword evidence="1" id="KW-1133">Transmembrane helix</keyword>
<evidence type="ECO:0000313" key="4">
    <source>
        <dbReference type="Proteomes" id="UP000016534"/>
    </source>
</evidence>
<gene>
    <name evidence="3" type="ORF">PUND_09084</name>
</gene>
<dbReference type="Proteomes" id="UP000016534">
    <property type="component" value="Unassembled WGS sequence"/>
</dbReference>
<sequence>MQNLTNKRYFIVALIGVWLVVVVSGLVYFQLGQLKPFDENKMLERHNWFSQFKEQVVWQNKDSAQLLIITEDKCGCTIQAKPHLSSLQRFAKNQGVEVQTFKLNSQLKSVVPATPAAVLIDKNGEFVYAGPLSEGLACSQGSGFVEIMISNLQAGFNSSLLIADTKGCYCINRA</sequence>
<keyword evidence="4" id="KW-1185">Reference proteome</keyword>
<reference evidence="3" key="2">
    <citation type="submission" date="2013-04" db="EMBL/GenBank/DDBJ databases">
        <title>Genome sequence of Pseudoalteromonas undina.</title>
        <authorList>
            <person name="Xie B.-B."/>
            <person name="Rong J.-C."/>
            <person name="Qin Q.-L."/>
            <person name="Shu Y.-L."/>
            <person name="Zhang Y.-Z."/>
        </authorList>
    </citation>
    <scope>NUCLEOTIDE SEQUENCE</scope>
    <source>
        <strain evidence="3">NCIMB 2128</strain>
    </source>
</reference>
<keyword evidence="1" id="KW-0472">Membrane</keyword>
<comment type="caution">
    <text evidence="3">The sequence shown here is derived from an EMBL/GenBank/DDBJ whole genome shotgun (WGS) entry which is preliminary data.</text>
</comment>
<accession>A0ABN0NJ38</accession>
<feature type="transmembrane region" description="Helical" evidence="1">
    <location>
        <begin position="9"/>
        <end position="31"/>
    </location>
</feature>
<proteinExistence type="predicted"/>
<dbReference type="EMBL" id="AHCF02000017">
    <property type="protein sequence ID" value="ERG61253.1"/>
    <property type="molecule type" value="Genomic_DNA"/>
</dbReference>
<organism evidence="3 4">
    <name type="scientific">Pseudoalteromonas undina</name>
    <dbReference type="NCBI Taxonomy" id="43660"/>
    <lineage>
        <taxon>Bacteria</taxon>
        <taxon>Pseudomonadati</taxon>
        <taxon>Pseudomonadota</taxon>
        <taxon>Gammaproteobacteria</taxon>
        <taxon>Alteromonadales</taxon>
        <taxon>Pseudoalteromonadaceae</taxon>
        <taxon>Pseudoalteromonas</taxon>
    </lineage>
</organism>
<dbReference type="InterPro" id="IPR036249">
    <property type="entry name" value="Thioredoxin-like_sf"/>
</dbReference>
<feature type="domain" description="DUF6436" evidence="2">
    <location>
        <begin position="49"/>
        <end position="170"/>
    </location>
</feature>
<evidence type="ECO:0000313" key="3">
    <source>
        <dbReference type="EMBL" id="ERG61253.1"/>
    </source>
</evidence>
<dbReference type="InterPro" id="IPR045494">
    <property type="entry name" value="DUF6436"/>
</dbReference>
<dbReference type="Pfam" id="PF20029">
    <property type="entry name" value="DUF6436"/>
    <property type="match status" value="1"/>
</dbReference>
<name>A0ABN0NJ38_9GAMM</name>
<evidence type="ECO:0000256" key="1">
    <source>
        <dbReference type="SAM" id="Phobius"/>
    </source>
</evidence>